<reference evidence="2" key="1">
    <citation type="journal article" date="2019" name="Int. J. Syst. Evol. Microbiol.">
        <title>The Global Catalogue of Microorganisms (GCM) 10K type strain sequencing project: providing services to taxonomists for standard genome sequencing and annotation.</title>
        <authorList>
            <consortium name="The Broad Institute Genomics Platform"/>
            <consortium name="The Broad Institute Genome Sequencing Center for Infectious Disease"/>
            <person name="Wu L."/>
            <person name="Ma J."/>
        </authorList>
    </citation>
    <scope>NUCLEOTIDE SEQUENCE [LARGE SCALE GENOMIC DNA]</scope>
    <source>
        <strain evidence="2">JCM 31921</strain>
    </source>
</reference>
<organism evidence="1 2">
    <name type="scientific">Rurimicrobium arvi</name>
    <dbReference type="NCBI Taxonomy" id="2049916"/>
    <lineage>
        <taxon>Bacteria</taxon>
        <taxon>Pseudomonadati</taxon>
        <taxon>Bacteroidota</taxon>
        <taxon>Chitinophagia</taxon>
        <taxon>Chitinophagales</taxon>
        <taxon>Chitinophagaceae</taxon>
        <taxon>Rurimicrobium</taxon>
    </lineage>
</organism>
<dbReference type="RefSeq" id="WP_344823737.1">
    <property type="nucleotide sequence ID" value="NZ_BAABEZ010000014.1"/>
</dbReference>
<accession>A0ABP8MNK9</accession>
<dbReference type="Proteomes" id="UP001501410">
    <property type="component" value="Unassembled WGS sequence"/>
</dbReference>
<keyword evidence="2" id="KW-1185">Reference proteome</keyword>
<evidence type="ECO:0008006" key="3">
    <source>
        <dbReference type="Google" id="ProtNLM"/>
    </source>
</evidence>
<name>A0ABP8MNK9_9BACT</name>
<gene>
    <name evidence="1" type="ORF">GCM10023092_11300</name>
</gene>
<proteinExistence type="predicted"/>
<comment type="caution">
    <text evidence="1">The sequence shown here is derived from an EMBL/GenBank/DDBJ whole genome shotgun (WGS) entry which is preliminary data.</text>
</comment>
<evidence type="ECO:0000313" key="2">
    <source>
        <dbReference type="Proteomes" id="UP001501410"/>
    </source>
</evidence>
<sequence>MKNSALAFVFIPLVCIACNPQKAAPMSEARKQQIIDSIVRAREQEIREIEEENLRDRMSIELKVKADSLLALRHPAIRPVVPKKDTVRVDTASQAALSDTTGKQPN</sequence>
<protein>
    <recommendedName>
        <fullName evidence="3">Secreted protein</fullName>
    </recommendedName>
</protein>
<dbReference type="EMBL" id="BAABEZ010000014">
    <property type="protein sequence ID" value="GAA4452383.1"/>
    <property type="molecule type" value="Genomic_DNA"/>
</dbReference>
<evidence type="ECO:0000313" key="1">
    <source>
        <dbReference type="EMBL" id="GAA4452383.1"/>
    </source>
</evidence>